<dbReference type="Proteomes" id="UP000193380">
    <property type="component" value="Unassembled WGS sequence"/>
</dbReference>
<dbReference type="AlphaFoldDB" id="A0A060WAG9"/>
<reference evidence="1" key="2">
    <citation type="submission" date="2014-03" db="EMBL/GenBank/DDBJ databases">
        <authorList>
            <person name="Genoscope - CEA"/>
        </authorList>
    </citation>
    <scope>NUCLEOTIDE SEQUENCE</scope>
</reference>
<dbReference type="PaxDb" id="8022-A0A060WAG9"/>
<dbReference type="STRING" id="8022.A0A060WAG9"/>
<proteinExistence type="predicted"/>
<dbReference type="EMBL" id="FR904465">
    <property type="protein sequence ID" value="CDQ64248.1"/>
    <property type="molecule type" value="Genomic_DNA"/>
</dbReference>
<reference evidence="1" key="1">
    <citation type="journal article" date="2014" name="Nat. Commun.">
        <title>The rainbow trout genome provides novel insights into evolution after whole-genome duplication in vertebrates.</title>
        <authorList>
            <person name="Berthelot C."/>
            <person name="Brunet F."/>
            <person name="Chalopin D."/>
            <person name="Juanchich A."/>
            <person name="Bernard M."/>
            <person name="Noel B."/>
            <person name="Bento P."/>
            <person name="Da Silva C."/>
            <person name="Labadie K."/>
            <person name="Alberti A."/>
            <person name="Aury J.M."/>
            <person name="Louis A."/>
            <person name="Dehais P."/>
            <person name="Bardou P."/>
            <person name="Montfort J."/>
            <person name="Klopp C."/>
            <person name="Cabau C."/>
            <person name="Gaspin C."/>
            <person name="Thorgaard G.H."/>
            <person name="Boussaha M."/>
            <person name="Quillet E."/>
            <person name="Guyomard R."/>
            <person name="Galiana D."/>
            <person name="Bobe J."/>
            <person name="Volff J.N."/>
            <person name="Genet C."/>
            <person name="Wincker P."/>
            <person name="Jaillon O."/>
            <person name="Roest Crollius H."/>
            <person name="Guiguen Y."/>
        </authorList>
    </citation>
    <scope>NUCLEOTIDE SEQUENCE [LARGE SCALE GENOMIC DNA]</scope>
</reference>
<protein>
    <submittedName>
        <fullName evidence="1">Uncharacterized protein</fullName>
    </submittedName>
</protein>
<feature type="non-terminal residue" evidence="1">
    <location>
        <position position="178"/>
    </location>
</feature>
<gene>
    <name evidence="1" type="ORF">GSONMT00070689001</name>
</gene>
<evidence type="ECO:0000313" key="1">
    <source>
        <dbReference type="EMBL" id="CDQ64248.1"/>
    </source>
</evidence>
<name>A0A060WAG9_ONCMY</name>
<evidence type="ECO:0000313" key="2">
    <source>
        <dbReference type="Proteomes" id="UP000193380"/>
    </source>
</evidence>
<sequence length="178" mass="19863">MPPVVIAAFHYWSLVSQAVCKNVRIISARSWNARLIHEEELGGRGNAEDTPVRPIHTAHTVMKGDHLFSNLRKATFYQRVYLLGGEELLVLQSTVGVSTLGDSFHQITDFNDLPTSLFACNVDQSVFEEQDGKVRSNHSLPIYGGDSCTMFPLLFSLRPSLFSFGNPSEEKCDSKVMK</sequence>
<accession>A0A060WAG9</accession>
<organism evidence="1 2">
    <name type="scientific">Oncorhynchus mykiss</name>
    <name type="common">Rainbow trout</name>
    <name type="synonym">Salmo gairdneri</name>
    <dbReference type="NCBI Taxonomy" id="8022"/>
    <lineage>
        <taxon>Eukaryota</taxon>
        <taxon>Metazoa</taxon>
        <taxon>Chordata</taxon>
        <taxon>Craniata</taxon>
        <taxon>Vertebrata</taxon>
        <taxon>Euteleostomi</taxon>
        <taxon>Actinopterygii</taxon>
        <taxon>Neopterygii</taxon>
        <taxon>Teleostei</taxon>
        <taxon>Protacanthopterygii</taxon>
        <taxon>Salmoniformes</taxon>
        <taxon>Salmonidae</taxon>
        <taxon>Salmoninae</taxon>
        <taxon>Oncorhynchus</taxon>
    </lineage>
</organism>